<dbReference type="GO" id="GO:0007165">
    <property type="term" value="P:signal transduction"/>
    <property type="evidence" value="ECO:0007669"/>
    <property type="project" value="UniProtKB-KW"/>
</dbReference>
<evidence type="ECO:0000256" key="5">
    <source>
        <dbReference type="SAM" id="MobiDB-lite"/>
    </source>
</evidence>
<evidence type="ECO:0000256" key="4">
    <source>
        <dbReference type="SAM" id="Coils"/>
    </source>
</evidence>
<dbReference type="AlphaFoldDB" id="A0A1W1XRC5"/>
<dbReference type="PROSITE" id="PS50111">
    <property type="entry name" value="CHEMOTAXIS_TRANSDUC_2"/>
    <property type="match status" value="1"/>
</dbReference>
<dbReference type="SUPFAM" id="SSF58104">
    <property type="entry name" value="Methyl-accepting chemotaxis protein (MCP) signaling domain"/>
    <property type="match status" value="1"/>
</dbReference>
<evidence type="ECO:0000256" key="6">
    <source>
        <dbReference type="SAM" id="Phobius"/>
    </source>
</evidence>
<feature type="domain" description="Methyl-accepting transducer" evidence="7">
    <location>
        <begin position="131"/>
        <end position="381"/>
    </location>
</feature>
<dbReference type="InterPro" id="IPR004089">
    <property type="entry name" value="MCPsignal_dom"/>
</dbReference>
<dbReference type="SMART" id="SM00283">
    <property type="entry name" value="MA"/>
    <property type="match status" value="1"/>
</dbReference>
<dbReference type="CDD" id="cd06225">
    <property type="entry name" value="HAMP"/>
    <property type="match status" value="1"/>
</dbReference>
<evidence type="ECO:0000259" key="7">
    <source>
        <dbReference type="PROSITE" id="PS50111"/>
    </source>
</evidence>
<evidence type="ECO:0000256" key="1">
    <source>
        <dbReference type="ARBA" id="ARBA00023224"/>
    </source>
</evidence>
<feature type="transmembrane region" description="Helical" evidence="6">
    <location>
        <begin position="7"/>
        <end position="29"/>
    </location>
</feature>
<sequence>MKLSAKLWLRIMFQSLLLIVLLGVIMDVQGTPSNILIRTLGIYAVINIIVSLFISMLSSRLISKPLTGFAKTMKKISGGDFTVEIKSKSNDEIGQLGTLMSDTIKSIRDSISGVKHNGLEINESASALSETSNEMVTAVNEVSSAIQEVANGASSQAQDLVDVVNLVSDLTKELDATKDRLVKATKEVKNAEAKAVDGNSQVDVLIGTLVSVKEAFDKVVEKVDNLSGAVSKIGNITDAINDISEQTNLLALNAAIEAARAGEHGKGFAVVAEEVRKLAEESQKSSEEIMNLVKDIGNETKEVKTTSDSVGDLLDGQAEAANNTAIVLYDIVDAVNAVVPLMDDANSSINTVVAAKDEVLNKVQSVSAVAEEVSASSEQISASSQEMLASAEEVKNHSDRVDQVSRDLREKVEKFTV</sequence>
<dbReference type="GO" id="GO:0016020">
    <property type="term" value="C:membrane"/>
    <property type="evidence" value="ECO:0007669"/>
    <property type="project" value="InterPro"/>
</dbReference>
<name>A0A1W1XRC5_9CLOT</name>
<keyword evidence="4" id="KW-0175">Coiled coil</keyword>
<feature type="compositionally biased region" description="Basic and acidic residues" evidence="5">
    <location>
        <begin position="392"/>
        <end position="402"/>
    </location>
</feature>
<dbReference type="Pfam" id="PF00015">
    <property type="entry name" value="MCPsignal"/>
    <property type="match status" value="1"/>
</dbReference>
<dbReference type="Gene3D" id="1.10.287.950">
    <property type="entry name" value="Methyl-accepting chemotaxis protein"/>
    <property type="match status" value="1"/>
</dbReference>
<dbReference type="InterPro" id="IPR003660">
    <property type="entry name" value="HAMP_dom"/>
</dbReference>
<keyword evidence="6" id="KW-0472">Membrane</keyword>
<dbReference type="PANTHER" id="PTHR32089">
    <property type="entry name" value="METHYL-ACCEPTING CHEMOTAXIS PROTEIN MCPB"/>
    <property type="match status" value="1"/>
</dbReference>
<dbReference type="STRING" id="1121291.SAMN02745134_02864"/>
<evidence type="ECO:0000256" key="2">
    <source>
        <dbReference type="ARBA" id="ARBA00029447"/>
    </source>
</evidence>
<dbReference type="PANTHER" id="PTHR32089:SF112">
    <property type="entry name" value="LYSOZYME-LIKE PROTEIN-RELATED"/>
    <property type="match status" value="1"/>
</dbReference>
<feature type="domain" description="HAMP" evidence="8">
    <location>
        <begin position="60"/>
        <end position="112"/>
    </location>
</feature>
<comment type="similarity">
    <text evidence="2">Belongs to the methyl-accepting chemotaxis (MCP) protein family.</text>
</comment>
<evidence type="ECO:0000256" key="3">
    <source>
        <dbReference type="PROSITE-ProRule" id="PRU00284"/>
    </source>
</evidence>
<feature type="region of interest" description="Disordered" evidence="5">
    <location>
        <begin position="380"/>
        <end position="402"/>
    </location>
</feature>
<feature type="coiled-coil region" evidence="4">
    <location>
        <begin position="167"/>
        <end position="194"/>
    </location>
</feature>
<dbReference type="RefSeq" id="WP_242950568.1">
    <property type="nucleotide sequence ID" value="NZ_FWXH01000013.1"/>
</dbReference>
<evidence type="ECO:0000313" key="9">
    <source>
        <dbReference type="EMBL" id="SMC26513.1"/>
    </source>
</evidence>
<feature type="transmembrane region" description="Helical" evidence="6">
    <location>
        <begin position="35"/>
        <end position="57"/>
    </location>
</feature>
<accession>A0A1W1XRC5</accession>
<keyword evidence="10" id="KW-1185">Reference proteome</keyword>
<keyword evidence="6" id="KW-1133">Transmembrane helix</keyword>
<gene>
    <name evidence="9" type="ORF">SAMN02745134_02864</name>
</gene>
<reference evidence="9 10" key="1">
    <citation type="submission" date="2017-04" db="EMBL/GenBank/DDBJ databases">
        <authorList>
            <person name="Afonso C.L."/>
            <person name="Miller P.J."/>
            <person name="Scott M.A."/>
            <person name="Spackman E."/>
            <person name="Goraichik I."/>
            <person name="Dimitrov K.M."/>
            <person name="Suarez D.L."/>
            <person name="Swayne D.E."/>
        </authorList>
    </citation>
    <scope>NUCLEOTIDE SEQUENCE [LARGE SCALE GENOMIC DNA]</scope>
    <source>
        <strain evidence="9 10">DSM 12555</strain>
    </source>
</reference>
<evidence type="ECO:0000259" key="8">
    <source>
        <dbReference type="PROSITE" id="PS50885"/>
    </source>
</evidence>
<proteinExistence type="inferred from homology"/>
<keyword evidence="1 3" id="KW-0807">Transducer</keyword>
<dbReference type="PROSITE" id="PS50885">
    <property type="entry name" value="HAMP"/>
    <property type="match status" value="1"/>
</dbReference>
<organism evidence="9 10">
    <name type="scientific">Clostridium acidisoli DSM 12555</name>
    <dbReference type="NCBI Taxonomy" id="1121291"/>
    <lineage>
        <taxon>Bacteria</taxon>
        <taxon>Bacillati</taxon>
        <taxon>Bacillota</taxon>
        <taxon>Clostridia</taxon>
        <taxon>Eubacteriales</taxon>
        <taxon>Clostridiaceae</taxon>
        <taxon>Clostridium</taxon>
    </lineage>
</organism>
<dbReference type="Gene3D" id="6.10.340.10">
    <property type="match status" value="1"/>
</dbReference>
<dbReference type="SMART" id="SM00304">
    <property type="entry name" value="HAMP"/>
    <property type="match status" value="1"/>
</dbReference>
<evidence type="ECO:0000313" key="10">
    <source>
        <dbReference type="Proteomes" id="UP000192468"/>
    </source>
</evidence>
<dbReference type="EMBL" id="FWXH01000013">
    <property type="protein sequence ID" value="SMC26513.1"/>
    <property type="molecule type" value="Genomic_DNA"/>
</dbReference>
<keyword evidence="6" id="KW-0812">Transmembrane</keyword>
<dbReference type="Pfam" id="PF00672">
    <property type="entry name" value="HAMP"/>
    <property type="match status" value="1"/>
</dbReference>
<protein>
    <submittedName>
        <fullName evidence="9">Methyl-accepting chemotaxis protein</fullName>
    </submittedName>
</protein>
<dbReference type="Proteomes" id="UP000192468">
    <property type="component" value="Unassembled WGS sequence"/>
</dbReference>